<keyword evidence="3" id="KW-1185">Reference proteome</keyword>
<sequence length="128" mass="13345">MKVRTALAGAAAAAALVAGSVATAGPAAAADTGAQATYTVWATDVNVRDNPNDVATCDNNPSTANCPRVVGKLQPNQPFEAVCQNQGQVVGGNEWWVLVERGDMLGWMASYYVDHPDNKLPNVPECGM</sequence>
<evidence type="ECO:0000313" key="3">
    <source>
        <dbReference type="Proteomes" id="UP000472335"/>
    </source>
</evidence>
<feature type="signal peptide" evidence="1">
    <location>
        <begin position="1"/>
        <end position="29"/>
    </location>
</feature>
<keyword evidence="1" id="KW-0732">Signal</keyword>
<evidence type="ECO:0008006" key="4">
    <source>
        <dbReference type="Google" id="ProtNLM"/>
    </source>
</evidence>
<dbReference type="Proteomes" id="UP000472335">
    <property type="component" value="Unassembled WGS sequence"/>
</dbReference>
<protein>
    <recommendedName>
        <fullName evidence="4">SH3 domain-containing protein</fullName>
    </recommendedName>
</protein>
<comment type="caution">
    <text evidence="2">The sequence shown here is derived from an EMBL/GenBank/DDBJ whole genome shotgun (WGS) entry which is preliminary data.</text>
</comment>
<feature type="chain" id="PRO_5026183362" description="SH3 domain-containing protein" evidence="1">
    <location>
        <begin position="30"/>
        <end position="128"/>
    </location>
</feature>
<reference evidence="2 3" key="1">
    <citation type="submission" date="2020-02" db="EMBL/GenBank/DDBJ databases">
        <title>Whole-genome analyses of novel actinobacteria.</title>
        <authorList>
            <person name="Sahin N."/>
            <person name="Gencbay T."/>
        </authorList>
    </citation>
    <scope>NUCLEOTIDE SEQUENCE [LARGE SCALE GENOMIC DNA]</scope>
    <source>
        <strain evidence="2 3">HC44</strain>
    </source>
</reference>
<dbReference type="RefSeq" id="WP_165267283.1">
    <property type="nucleotide sequence ID" value="NZ_JAAKZY010000202.1"/>
</dbReference>
<organism evidence="2 3">
    <name type="scientific">Streptomyces scabichelini</name>
    <dbReference type="NCBI Taxonomy" id="2711217"/>
    <lineage>
        <taxon>Bacteria</taxon>
        <taxon>Bacillati</taxon>
        <taxon>Actinomycetota</taxon>
        <taxon>Actinomycetes</taxon>
        <taxon>Kitasatosporales</taxon>
        <taxon>Streptomycetaceae</taxon>
        <taxon>Streptomyces</taxon>
    </lineage>
</organism>
<dbReference type="EMBL" id="JAAKZY010000202">
    <property type="protein sequence ID" value="NGO13655.1"/>
    <property type="molecule type" value="Genomic_DNA"/>
</dbReference>
<proteinExistence type="predicted"/>
<evidence type="ECO:0000256" key="1">
    <source>
        <dbReference type="SAM" id="SignalP"/>
    </source>
</evidence>
<name>A0A6G4VIE6_9ACTN</name>
<accession>A0A6G4VIE6</accession>
<gene>
    <name evidence="2" type="ORF">G5C60_40205</name>
</gene>
<dbReference type="AlphaFoldDB" id="A0A6G4VIE6"/>
<evidence type="ECO:0000313" key="2">
    <source>
        <dbReference type="EMBL" id="NGO13655.1"/>
    </source>
</evidence>